<dbReference type="InterPro" id="IPR036291">
    <property type="entry name" value="NAD(P)-bd_dom_sf"/>
</dbReference>
<keyword evidence="2" id="KW-0560">Oxidoreductase</keyword>
<dbReference type="Gene3D" id="3.40.50.720">
    <property type="entry name" value="NAD(P)-binding Rossmann-like Domain"/>
    <property type="match status" value="1"/>
</dbReference>
<dbReference type="Pfam" id="PF13561">
    <property type="entry name" value="adh_short_C2"/>
    <property type="match status" value="1"/>
</dbReference>
<dbReference type="PRINTS" id="PR00080">
    <property type="entry name" value="SDRFAMILY"/>
</dbReference>
<dbReference type="SUPFAM" id="SSF51735">
    <property type="entry name" value="NAD(P)-binding Rossmann-fold domains"/>
    <property type="match status" value="1"/>
</dbReference>
<protein>
    <submittedName>
        <fullName evidence="2">3-oxoacyl-(Acyl-carrier-protein) reductase FabG</fullName>
        <ecNumber evidence="2">1.1.1.100</ecNumber>
    </submittedName>
</protein>
<evidence type="ECO:0000313" key="2">
    <source>
        <dbReference type="EMBL" id="KXK26699.1"/>
    </source>
</evidence>
<proteinExistence type="inferred from homology"/>
<dbReference type="InterPro" id="IPR050259">
    <property type="entry name" value="SDR"/>
</dbReference>
<dbReference type="EMBL" id="JYNZ01000003">
    <property type="protein sequence ID" value="KXK26699.1"/>
    <property type="molecule type" value="Genomic_DNA"/>
</dbReference>
<dbReference type="GO" id="GO:0004316">
    <property type="term" value="F:3-oxoacyl-[acyl-carrier-protein] reductase (NADPH) activity"/>
    <property type="evidence" value="ECO:0007669"/>
    <property type="project" value="UniProtKB-EC"/>
</dbReference>
<comment type="similarity">
    <text evidence="1">Belongs to the short-chain dehydrogenases/reductases (SDR) family.</text>
</comment>
<dbReference type="PRINTS" id="PR00081">
    <property type="entry name" value="GDHRDH"/>
</dbReference>
<dbReference type="AlphaFoldDB" id="A0A136LYH0"/>
<dbReference type="Proteomes" id="UP000070457">
    <property type="component" value="Unassembled WGS sequence"/>
</dbReference>
<dbReference type="PANTHER" id="PTHR42879:SF2">
    <property type="entry name" value="3-OXOACYL-[ACYL-CARRIER-PROTEIN] REDUCTASE FABG"/>
    <property type="match status" value="1"/>
</dbReference>
<accession>A0A136LYH0</accession>
<dbReference type="STRING" id="1617426.TR69_WS6001000712"/>
<dbReference type="InterPro" id="IPR002347">
    <property type="entry name" value="SDR_fam"/>
</dbReference>
<reference evidence="2 3" key="1">
    <citation type="submission" date="2015-02" db="EMBL/GenBank/DDBJ databases">
        <title>Improved understanding of the partial-nitritation anammox process through 23 genomes representing the majority of the microbial community.</title>
        <authorList>
            <person name="Speth D.R."/>
            <person name="In T Zandt M."/>
            <person name="Guerrero Cruz S."/>
            <person name="Jetten M.S."/>
            <person name="Dutilh B.E."/>
        </authorList>
    </citation>
    <scope>NUCLEOTIDE SEQUENCE [LARGE SCALE GENOMIC DNA]</scope>
    <source>
        <strain evidence="2">OLB20</strain>
    </source>
</reference>
<dbReference type="CDD" id="cd05233">
    <property type="entry name" value="SDR_c"/>
    <property type="match status" value="1"/>
</dbReference>
<evidence type="ECO:0000256" key="1">
    <source>
        <dbReference type="ARBA" id="ARBA00006484"/>
    </source>
</evidence>
<sequence>MIIAYKFPPMSQTALVTGASKGIGKAIALRLAHDGFNIIVHYNRSQKEAQNVSEEIRKTGRESWIVQADLADDTSVREMFNTIADDHDSLDLLVNNAGMDHAKMIEDYTLEEMREVIDVVLFGKISCTKLALPLLKKSQNPGIINIASRMGKEKTIPTIGAYGPAEAGVIKWTQCCALEFAQHRIRVNCVAPGLTRTSLTEDIFLDESDGDTDKAESIWNEMAARNPSHRVGKPDDVAGVVSFLASDDASYINGETIGVNGGSNLG</sequence>
<dbReference type="FunFam" id="3.40.50.720:FF:000084">
    <property type="entry name" value="Short-chain dehydrogenase reductase"/>
    <property type="match status" value="1"/>
</dbReference>
<comment type="caution">
    <text evidence="2">The sequence shown here is derived from an EMBL/GenBank/DDBJ whole genome shotgun (WGS) entry which is preliminary data.</text>
</comment>
<organism evidence="2 3">
    <name type="scientific">candidate division WS6 bacterium OLB20</name>
    <dbReference type="NCBI Taxonomy" id="1617426"/>
    <lineage>
        <taxon>Bacteria</taxon>
        <taxon>Candidatus Dojkabacteria</taxon>
    </lineage>
</organism>
<dbReference type="EC" id="1.1.1.100" evidence="2"/>
<evidence type="ECO:0000313" key="3">
    <source>
        <dbReference type="Proteomes" id="UP000070457"/>
    </source>
</evidence>
<dbReference type="PANTHER" id="PTHR42879">
    <property type="entry name" value="3-OXOACYL-(ACYL-CARRIER-PROTEIN) REDUCTASE"/>
    <property type="match status" value="1"/>
</dbReference>
<gene>
    <name evidence="2" type="primary">fabG</name>
    <name evidence="2" type="ORF">TR69_WS6001000712</name>
</gene>
<name>A0A136LYH0_9BACT</name>